<gene>
    <name evidence="1" type="ORF">V0288_20985</name>
</gene>
<dbReference type="EMBL" id="JBAFSM010000054">
    <property type="protein sequence ID" value="MEG3439616.1"/>
    <property type="molecule type" value="Genomic_DNA"/>
</dbReference>
<keyword evidence="2" id="KW-1185">Reference proteome</keyword>
<accession>A0AAW9QWW3</accession>
<comment type="caution">
    <text evidence="1">The sequence shown here is derived from an EMBL/GenBank/DDBJ whole genome shotgun (WGS) entry which is preliminary data.</text>
</comment>
<reference evidence="1 2" key="1">
    <citation type="submission" date="2024-01" db="EMBL/GenBank/DDBJ databases">
        <title>Genomic insights into the taxonomy and metabolism of the cyanobacterium Pannus brasiliensis CCIBt3594.</title>
        <authorList>
            <person name="Machado M."/>
            <person name="Botero N.B."/>
            <person name="Andreote A.P.D."/>
            <person name="Feitosa A.M.T."/>
            <person name="Popin R."/>
            <person name="Sivonen K."/>
            <person name="Fiore M.F."/>
        </authorList>
    </citation>
    <scope>NUCLEOTIDE SEQUENCE [LARGE SCALE GENOMIC DNA]</scope>
    <source>
        <strain evidence="1 2">CCIBt3594</strain>
    </source>
</reference>
<evidence type="ECO:0000313" key="2">
    <source>
        <dbReference type="Proteomes" id="UP001328733"/>
    </source>
</evidence>
<dbReference type="AlphaFoldDB" id="A0AAW9QWW3"/>
<sequence length="171" mass="18786">MRFKKYLFSIVLLLSLSIGITPIAPALAVTIEFSWSGNNGYTARGSFRYDEKTAPALIHEEGAGRTKVIEKLEISFLDPRGKEIARYDNVFGGVSDANYFRFNFDTRTGEIFGSIDLGGESAGETYLKGIVKENLALFHVGEDDVTIDEDRSPEIVTRPLLGSSSSDRHGG</sequence>
<dbReference type="RefSeq" id="WP_332867098.1">
    <property type="nucleotide sequence ID" value="NZ_JBAFSM010000054.1"/>
</dbReference>
<name>A0AAW9QWW3_9CHRO</name>
<proteinExistence type="predicted"/>
<dbReference type="Proteomes" id="UP001328733">
    <property type="component" value="Unassembled WGS sequence"/>
</dbReference>
<organism evidence="1 2">
    <name type="scientific">Pannus brasiliensis CCIBt3594</name>
    <dbReference type="NCBI Taxonomy" id="1427578"/>
    <lineage>
        <taxon>Bacteria</taxon>
        <taxon>Bacillati</taxon>
        <taxon>Cyanobacteriota</taxon>
        <taxon>Cyanophyceae</taxon>
        <taxon>Oscillatoriophycideae</taxon>
        <taxon>Chroococcales</taxon>
        <taxon>Microcystaceae</taxon>
        <taxon>Pannus</taxon>
    </lineage>
</organism>
<protein>
    <submittedName>
        <fullName evidence="1">Uncharacterized protein</fullName>
    </submittedName>
</protein>
<evidence type="ECO:0000313" key="1">
    <source>
        <dbReference type="EMBL" id="MEG3439616.1"/>
    </source>
</evidence>